<dbReference type="Gene3D" id="3.30.420.40">
    <property type="match status" value="2"/>
</dbReference>
<keyword evidence="2" id="KW-0808">Transferase</keyword>
<dbReference type="SUPFAM" id="SSF53067">
    <property type="entry name" value="Actin-like ATPase domain"/>
    <property type="match status" value="2"/>
</dbReference>
<dbReference type="EMBL" id="BOON01000030">
    <property type="protein sequence ID" value="GII23585.1"/>
    <property type="molecule type" value="Genomic_DNA"/>
</dbReference>
<evidence type="ECO:0000313" key="2">
    <source>
        <dbReference type="EMBL" id="GII23585.1"/>
    </source>
</evidence>
<keyword evidence="2" id="KW-0418">Kinase</keyword>
<feature type="domain" description="ATPase BadF/BadG/BcrA/BcrD type" evidence="1">
    <location>
        <begin position="10"/>
        <end position="306"/>
    </location>
</feature>
<reference evidence="2" key="1">
    <citation type="submission" date="2021-01" db="EMBL/GenBank/DDBJ databases">
        <title>Whole genome shotgun sequence of Planosporangium mesophilum NBRC 109066.</title>
        <authorList>
            <person name="Komaki H."/>
            <person name="Tamura T."/>
        </authorList>
    </citation>
    <scope>NUCLEOTIDE SEQUENCE</scope>
    <source>
        <strain evidence="2">NBRC 109066</strain>
    </source>
</reference>
<dbReference type="AlphaFoldDB" id="A0A8J3X0P1"/>
<dbReference type="PANTHER" id="PTHR43190">
    <property type="entry name" value="N-ACETYL-D-GLUCOSAMINE KINASE"/>
    <property type="match status" value="1"/>
</dbReference>
<name>A0A8J3X0P1_9ACTN</name>
<accession>A0A8J3X0P1</accession>
<dbReference type="InterPro" id="IPR002731">
    <property type="entry name" value="ATPase_BadF"/>
</dbReference>
<gene>
    <name evidence="2" type="ORF">Pme01_31820</name>
</gene>
<dbReference type="InterPro" id="IPR052519">
    <property type="entry name" value="Euk-type_GlcNAc_Kinase"/>
</dbReference>
<organism evidence="2 3">
    <name type="scientific">Planosporangium mesophilum</name>
    <dbReference type="NCBI Taxonomy" id="689768"/>
    <lineage>
        <taxon>Bacteria</taxon>
        <taxon>Bacillati</taxon>
        <taxon>Actinomycetota</taxon>
        <taxon>Actinomycetes</taxon>
        <taxon>Micromonosporales</taxon>
        <taxon>Micromonosporaceae</taxon>
        <taxon>Planosporangium</taxon>
    </lineage>
</organism>
<dbReference type="InterPro" id="IPR043129">
    <property type="entry name" value="ATPase_NBD"/>
</dbReference>
<dbReference type="PANTHER" id="PTHR43190:SF3">
    <property type="entry name" value="N-ACETYL-D-GLUCOSAMINE KINASE"/>
    <property type="match status" value="1"/>
</dbReference>
<dbReference type="Proteomes" id="UP000599074">
    <property type="component" value="Unassembled WGS sequence"/>
</dbReference>
<evidence type="ECO:0000313" key="3">
    <source>
        <dbReference type="Proteomes" id="UP000599074"/>
    </source>
</evidence>
<dbReference type="RefSeq" id="WP_168116402.1">
    <property type="nucleotide sequence ID" value="NZ_BOON01000030.1"/>
</dbReference>
<evidence type="ECO:0000259" key="1">
    <source>
        <dbReference type="Pfam" id="PF01869"/>
    </source>
</evidence>
<keyword evidence="3" id="KW-1185">Reference proteome</keyword>
<proteinExistence type="predicted"/>
<dbReference type="GO" id="GO:0016301">
    <property type="term" value="F:kinase activity"/>
    <property type="evidence" value="ECO:0007669"/>
    <property type="project" value="UniProtKB-KW"/>
</dbReference>
<dbReference type="Pfam" id="PF01869">
    <property type="entry name" value="BcrAD_BadFG"/>
    <property type="match status" value="1"/>
</dbReference>
<comment type="caution">
    <text evidence="2">The sequence shown here is derived from an EMBL/GenBank/DDBJ whole genome shotgun (WGS) entry which is preliminary data.</text>
</comment>
<sequence length="342" mass="34862">MGTVSLFLAVDGGNSKTDVVLGTAAGEVLAFVRGPGSSPHSLGVPGCLHLLDKLITDARSAAGVAADTRIEQISVYLAGADLPAEVERLHAAVTSAGWADAAVVDNDTFALLRAGTSDPDAVAVVCGAGINCVGRTADGRTARFLSLGEISGDWGGGQHLAELALWYAARGEDGRGRPTALSAAVAGHFGRARVESVSEGLHVGEVPLSRIGELSPVLFAVAAAGDAVAAEIVGRQVDEVLALHRVAADRLGLRYAPHAVVLGGGVLRARHPHLHEPVLAGLRAQAPMAEVTVVTDPPVVGAALLALDAVGAGPDAEQVLREALRRAPETRQSRPRSSHSSG</sequence>
<protein>
    <submittedName>
        <fullName evidence="2">Kinase</fullName>
    </submittedName>
</protein>